<comment type="caution">
    <text evidence="1">The sequence shown here is derived from an EMBL/GenBank/DDBJ whole genome shotgun (WGS) entry which is preliminary data.</text>
</comment>
<name>A0A4C1X879_EUMVA</name>
<reference evidence="1 2" key="1">
    <citation type="journal article" date="2019" name="Commun. Biol.">
        <title>The bagworm genome reveals a unique fibroin gene that provides high tensile strength.</title>
        <authorList>
            <person name="Kono N."/>
            <person name="Nakamura H."/>
            <person name="Ohtoshi R."/>
            <person name="Tomita M."/>
            <person name="Numata K."/>
            <person name="Arakawa K."/>
        </authorList>
    </citation>
    <scope>NUCLEOTIDE SEQUENCE [LARGE SCALE GENOMIC DNA]</scope>
</reference>
<evidence type="ECO:0000313" key="2">
    <source>
        <dbReference type="Proteomes" id="UP000299102"/>
    </source>
</evidence>
<keyword evidence="2" id="KW-1185">Reference proteome</keyword>
<accession>A0A4C1X879</accession>
<protein>
    <submittedName>
        <fullName evidence="1">Uncharacterized protein</fullName>
    </submittedName>
</protein>
<dbReference type="AlphaFoldDB" id="A0A4C1X879"/>
<dbReference type="Proteomes" id="UP000299102">
    <property type="component" value="Unassembled WGS sequence"/>
</dbReference>
<gene>
    <name evidence="1" type="ORF">EVAR_34562_1</name>
</gene>
<sequence length="131" mass="14948">MASGPAGVAHPGRYIRRYRRTRAGRGARDPLRDFQIFPASAAFSKTLFRKMPPRIFAADGEFFKYSKIMLYKQFPPCPMLSLRSHFPHVVRLIHKEPSNTDPSRFIGLALTKANDDAGMLTLSYQKDYLNL</sequence>
<dbReference type="EMBL" id="BGZK01000738">
    <property type="protein sequence ID" value="GBP58559.1"/>
    <property type="molecule type" value="Genomic_DNA"/>
</dbReference>
<organism evidence="1 2">
    <name type="scientific">Eumeta variegata</name>
    <name type="common">Bagworm moth</name>
    <name type="synonym">Eumeta japonica</name>
    <dbReference type="NCBI Taxonomy" id="151549"/>
    <lineage>
        <taxon>Eukaryota</taxon>
        <taxon>Metazoa</taxon>
        <taxon>Ecdysozoa</taxon>
        <taxon>Arthropoda</taxon>
        <taxon>Hexapoda</taxon>
        <taxon>Insecta</taxon>
        <taxon>Pterygota</taxon>
        <taxon>Neoptera</taxon>
        <taxon>Endopterygota</taxon>
        <taxon>Lepidoptera</taxon>
        <taxon>Glossata</taxon>
        <taxon>Ditrysia</taxon>
        <taxon>Tineoidea</taxon>
        <taxon>Psychidae</taxon>
        <taxon>Oiketicinae</taxon>
        <taxon>Eumeta</taxon>
    </lineage>
</organism>
<proteinExistence type="predicted"/>
<evidence type="ECO:0000313" key="1">
    <source>
        <dbReference type="EMBL" id="GBP58559.1"/>
    </source>
</evidence>